<name>A0AAE4BRN6_9BACT</name>
<keyword evidence="2" id="KW-1185">Reference proteome</keyword>
<organism evidence="1 2">
    <name type="scientific">Aureibacter tunicatorum</name>
    <dbReference type="NCBI Taxonomy" id="866807"/>
    <lineage>
        <taxon>Bacteria</taxon>
        <taxon>Pseudomonadati</taxon>
        <taxon>Bacteroidota</taxon>
        <taxon>Cytophagia</taxon>
        <taxon>Cytophagales</taxon>
        <taxon>Persicobacteraceae</taxon>
        <taxon>Aureibacter</taxon>
    </lineage>
</organism>
<evidence type="ECO:0000313" key="2">
    <source>
        <dbReference type="Proteomes" id="UP001185092"/>
    </source>
</evidence>
<dbReference type="Proteomes" id="UP001185092">
    <property type="component" value="Unassembled WGS sequence"/>
</dbReference>
<gene>
    <name evidence="1" type="ORF">HNQ88_001006</name>
</gene>
<reference evidence="1" key="1">
    <citation type="submission" date="2023-07" db="EMBL/GenBank/DDBJ databases">
        <title>Genomic Encyclopedia of Type Strains, Phase IV (KMG-IV): sequencing the most valuable type-strain genomes for metagenomic binning, comparative biology and taxonomic classification.</title>
        <authorList>
            <person name="Goeker M."/>
        </authorList>
    </citation>
    <scope>NUCLEOTIDE SEQUENCE</scope>
    <source>
        <strain evidence="1">DSM 26174</strain>
    </source>
</reference>
<dbReference type="Gene3D" id="2.40.128.110">
    <property type="entry name" value="Lipid/polyisoprenoid-binding, YceI-like"/>
    <property type="match status" value="1"/>
</dbReference>
<evidence type="ECO:0000313" key="1">
    <source>
        <dbReference type="EMBL" id="MDR6238030.1"/>
    </source>
</evidence>
<dbReference type="EMBL" id="JAVDQD010000001">
    <property type="protein sequence ID" value="MDR6238030.1"/>
    <property type="molecule type" value="Genomic_DNA"/>
</dbReference>
<protein>
    <recommendedName>
        <fullName evidence="3">Lipid/polyisoprenoid-binding YceI-like domain-containing protein</fullName>
    </recommendedName>
</protein>
<accession>A0AAE4BRN6</accession>
<evidence type="ECO:0008006" key="3">
    <source>
        <dbReference type="Google" id="ProtNLM"/>
    </source>
</evidence>
<dbReference type="InterPro" id="IPR036761">
    <property type="entry name" value="TTHA0802/YceI-like_sf"/>
</dbReference>
<dbReference type="RefSeq" id="WP_309937501.1">
    <property type="nucleotide sequence ID" value="NZ_AP025305.1"/>
</dbReference>
<comment type="caution">
    <text evidence="1">The sequence shown here is derived from an EMBL/GenBank/DDBJ whole genome shotgun (WGS) entry which is preliminary data.</text>
</comment>
<sequence length="192" mass="21802">MIVLLIHVLSFMIGGDYQKGKSPVSIYFKESSSINIEGRSNVNSFNFEYENALSDTFQIVKEPSGDLVFFDSILALKSESFDSGTKLMNRDFFKMIKSKEYPQIHLQLNRLIFVNGKGYLEVTISLAGEKNVYKLSLEDYIVKNNEFKVEGNLDLNINDFGLIPPKKAMGLIKVDNKVTVKIDLEGNYMSMK</sequence>
<proteinExistence type="predicted"/>
<dbReference type="SUPFAM" id="SSF101874">
    <property type="entry name" value="YceI-like"/>
    <property type="match status" value="1"/>
</dbReference>
<dbReference type="AlphaFoldDB" id="A0AAE4BRN6"/>